<reference evidence="2 3" key="1">
    <citation type="submission" date="2019-08" db="EMBL/GenBank/DDBJ databases">
        <title>The genome of the soybean aphid Biotype 1, its phylome, world population structure and adaptation to the North American continent.</title>
        <authorList>
            <person name="Giordano R."/>
            <person name="Donthu R.K."/>
            <person name="Hernandez A.G."/>
            <person name="Wright C.L."/>
            <person name="Zimin A.V."/>
        </authorList>
    </citation>
    <scope>NUCLEOTIDE SEQUENCE [LARGE SCALE GENOMIC DNA]</scope>
    <source>
        <tissue evidence="2">Whole aphids</tissue>
    </source>
</reference>
<evidence type="ECO:0000313" key="2">
    <source>
        <dbReference type="EMBL" id="KAE9525980.1"/>
    </source>
</evidence>
<feature type="chain" id="PRO_5026041994" evidence="1">
    <location>
        <begin position="20"/>
        <end position="275"/>
    </location>
</feature>
<dbReference type="Proteomes" id="UP000475862">
    <property type="component" value="Unassembled WGS sequence"/>
</dbReference>
<gene>
    <name evidence="2" type="ORF">AGLY_013922</name>
</gene>
<organism evidence="2 3">
    <name type="scientific">Aphis glycines</name>
    <name type="common">Soybean aphid</name>
    <dbReference type="NCBI Taxonomy" id="307491"/>
    <lineage>
        <taxon>Eukaryota</taxon>
        <taxon>Metazoa</taxon>
        <taxon>Ecdysozoa</taxon>
        <taxon>Arthropoda</taxon>
        <taxon>Hexapoda</taxon>
        <taxon>Insecta</taxon>
        <taxon>Pterygota</taxon>
        <taxon>Neoptera</taxon>
        <taxon>Paraneoptera</taxon>
        <taxon>Hemiptera</taxon>
        <taxon>Sternorrhyncha</taxon>
        <taxon>Aphidomorpha</taxon>
        <taxon>Aphidoidea</taxon>
        <taxon>Aphididae</taxon>
        <taxon>Aphidini</taxon>
        <taxon>Aphis</taxon>
        <taxon>Aphis</taxon>
    </lineage>
</organism>
<keyword evidence="1" id="KW-0732">Signal</keyword>
<evidence type="ECO:0000313" key="3">
    <source>
        <dbReference type="Proteomes" id="UP000475862"/>
    </source>
</evidence>
<feature type="signal peptide" evidence="1">
    <location>
        <begin position="1"/>
        <end position="19"/>
    </location>
</feature>
<dbReference type="OrthoDB" id="7699963at2759"/>
<comment type="caution">
    <text evidence="2">The sequence shown here is derived from an EMBL/GenBank/DDBJ whole genome shotgun (WGS) entry which is preliminary data.</text>
</comment>
<dbReference type="AlphaFoldDB" id="A0A6G0T4X5"/>
<keyword evidence="3" id="KW-1185">Reference proteome</keyword>
<proteinExistence type="predicted"/>
<name>A0A6G0T4X5_APHGL</name>
<evidence type="ECO:0000256" key="1">
    <source>
        <dbReference type="SAM" id="SignalP"/>
    </source>
</evidence>
<dbReference type="EMBL" id="VYZN01000056">
    <property type="protein sequence ID" value="KAE9525980.1"/>
    <property type="molecule type" value="Genomic_DNA"/>
</dbReference>
<protein>
    <submittedName>
        <fullName evidence="2">Uncharacterized protein</fullName>
    </submittedName>
</protein>
<accession>A0A6G0T4X5</accession>
<sequence length="275" mass="31459">MWHHALLFLSVVMVDNCSACTRLIGHMMHFIPVDNLSRRGWLSLKYKDGQPNDRDSKLGISIKHPIISLVELKNTTPFAGSIHLISSDPFIVHYWTPTQMIVYKDACKSRNKNSRLCIDATGSVVKKNFRTNQALKSAHIFLYVAVLHNGTLQLPNKDATLPEVYVRLDIAHFTKMTIDEFEDIFIKKTVIACSETDGIQKSSNIDSPAENFRNELVSIIEDRANLYEHIILNKNDETDKSDGLDNFEDNYLQKGENTKEMDVFLQQLDNKINQF</sequence>